<evidence type="ECO:0000256" key="2">
    <source>
        <dbReference type="SAM" id="Phobius"/>
    </source>
</evidence>
<reference evidence="3" key="1">
    <citation type="submission" date="2023-06" db="EMBL/GenBank/DDBJ databases">
        <title>Genome-scale phylogeny and comparative genomics of the fungal order Sordariales.</title>
        <authorList>
            <consortium name="Lawrence Berkeley National Laboratory"/>
            <person name="Hensen N."/>
            <person name="Bonometti L."/>
            <person name="Westerberg I."/>
            <person name="Brannstrom I.O."/>
            <person name="Guillou S."/>
            <person name="Cros-Aarteil S."/>
            <person name="Calhoun S."/>
            <person name="Haridas S."/>
            <person name="Kuo A."/>
            <person name="Mondo S."/>
            <person name="Pangilinan J."/>
            <person name="Riley R."/>
            <person name="Labutti K."/>
            <person name="Andreopoulos B."/>
            <person name="Lipzen A."/>
            <person name="Chen C."/>
            <person name="Yanf M."/>
            <person name="Daum C."/>
            <person name="Ng V."/>
            <person name="Clum A."/>
            <person name="Steindorff A."/>
            <person name="Ohm R."/>
            <person name="Martin F."/>
            <person name="Silar P."/>
            <person name="Natvig D."/>
            <person name="Lalanne C."/>
            <person name="Gautier V."/>
            <person name="Ament-Velasquez S.L."/>
            <person name="Kruys A."/>
            <person name="Hutchinson M.I."/>
            <person name="Powell A.J."/>
            <person name="Barry K."/>
            <person name="Miller A.N."/>
            <person name="Grigoriev I.V."/>
            <person name="Debuchy R."/>
            <person name="Gladieux P."/>
            <person name="Thoren M.H."/>
            <person name="Johannesson H."/>
        </authorList>
    </citation>
    <scope>NUCLEOTIDE SEQUENCE</scope>
    <source>
        <strain evidence="3">SMH2532-1</strain>
    </source>
</reference>
<feature type="region of interest" description="Disordered" evidence="1">
    <location>
        <begin position="220"/>
        <end position="276"/>
    </location>
</feature>
<accession>A0AA40CRB6</accession>
<keyword evidence="2" id="KW-0472">Membrane</keyword>
<dbReference type="PANTHER" id="PTHR38122">
    <property type="entry name" value="GLYCOPROTEIN X"/>
    <property type="match status" value="1"/>
</dbReference>
<name>A0AA40CRB6_9PEZI</name>
<evidence type="ECO:0000313" key="3">
    <source>
        <dbReference type="EMBL" id="KAK0648546.1"/>
    </source>
</evidence>
<keyword evidence="2" id="KW-0812">Transmembrane</keyword>
<feature type="transmembrane region" description="Helical" evidence="2">
    <location>
        <begin position="185"/>
        <end position="209"/>
    </location>
</feature>
<dbReference type="PANTHER" id="PTHR38122:SF1">
    <property type="entry name" value="GLYCOPROTEIN X"/>
    <property type="match status" value="1"/>
</dbReference>
<protein>
    <submittedName>
        <fullName evidence="3">Uncharacterized protein</fullName>
    </submittedName>
</protein>
<evidence type="ECO:0000313" key="4">
    <source>
        <dbReference type="Proteomes" id="UP001174936"/>
    </source>
</evidence>
<feature type="compositionally biased region" description="Basic and acidic residues" evidence="1">
    <location>
        <begin position="226"/>
        <end position="237"/>
    </location>
</feature>
<gene>
    <name evidence="3" type="ORF">B0T16DRAFT_456015</name>
</gene>
<keyword evidence="2" id="KW-1133">Transmembrane helix</keyword>
<keyword evidence="4" id="KW-1185">Reference proteome</keyword>
<organism evidence="3 4">
    <name type="scientific">Cercophora newfieldiana</name>
    <dbReference type="NCBI Taxonomy" id="92897"/>
    <lineage>
        <taxon>Eukaryota</taxon>
        <taxon>Fungi</taxon>
        <taxon>Dikarya</taxon>
        <taxon>Ascomycota</taxon>
        <taxon>Pezizomycotina</taxon>
        <taxon>Sordariomycetes</taxon>
        <taxon>Sordariomycetidae</taxon>
        <taxon>Sordariales</taxon>
        <taxon>Lasiosphaeriaceae</taxon>
        <taxon>Cercophora</taxon>
    </lineage>
</organism>
<dbReference type="AlphaFoldDB" id="A0AA40CRB6"/>
<dbReference type="EMBL" id="JAULSV010000003">
    <property type="protein sequence ID" value="KAK0648546.1"/>
    <property type="molecule type" value="Genomic_DNA"/>
</dbReference>
<sequence length="276" mass="29886">MKVPHPLRRDDTIVPAICYDTCNNAYFEAQSMGKKPELCDPRSAFRNYYDACQACVAANAADVRLVTKGYLDPTFKQFLDYCANIGPTDTVPVNSASLASQWKTASTQTQRSMITLPADYFTYFVDTISLTTTFPDGYITAVPITRTYSYPDPKYFNFTTPATTSGALAPTPTVPAEATASPSNAWIAGPVIGAVVAISVLIFAGYFFFHIRPKRSAAAAPVDQGGEEKGPLEKAQLHSDSISRPPQEMDGGMNSQPTMVANEGPAVELPAESLRR</sequence>
<proteinExistence type="predicted"/>
<dbReference type="Proteomes" id="UP001174936">
    <property type="component" value="Unassembled WGS sequence"/>
</dbReference>
<comment type="caution">
    <text evidence="3">The sequence shown here is derived from an EMBL/GenBank/DDBJ whole genome shotgun (WGS) entry which is preliminary data.</text>
</comment>
<evidence type="ECO:0000256" key="1">
    <source>
        <dbReference type="SAM" id="MobiDB-lite"/>
    </source>
</evidence>